<gene>
    <name evidence="5" type="ORF">CVM52_05535</name>
</gene>
<dbReference type="Pfam" id="PF02563">
    <property type="entry name" value="Poly_export"/>
    <property type="match status" value="1"/>
</dbReference>
<dbReference type="Gene3D" id="3.30.1950.10">
    <property type="entry name" value="wza like domain"/>
    <property type="match status" value="1"/>
</dbReference>
<accession>A0A2M8J4K7</accession>
<evidence type="ECO:0008006" key="7">
    <source>
        <dbReference type="Google" id="ProtNLM"/>
    </source>
</evidence>
<proteinExistence type="predicted"/>
<dbReference type="InterPro" id="IPR003715">
    <property type="entry name" value="Poly_export_N"/>
</dbReference>
<dbReference type="Proteomes" id="UP000231553">
    <property type="component" value="Unassembled WGS sequence"/>
</dbReference>
<protein>
    <recommendedName>
        <fullName evidence="7">Soluble ligand binding domain-containing protein</fullName>
    </recommendedName>
</protein>
<feature type="domain" description="Polysaccharide export protein N-terminal" evidence="3">
    <location>
        <begin position="29"/>
        <end position="89"/>
    </location>
</feature>
<comment type="caution">
    <text evidence="5">The sequence shown here is derived from an EMBL/GenBank/DDBJ whole genome shotgun (WGS) entry which is preliminary data.</text>
</comment>
<dbReference type="PANTHER" id="PTHR33619">
    <property type="entry name" value="POLYSACCHARIDE EXPORT PROTEIN GFCE-RELATED"/>
    <property type="match status" value="1"/>
</dbReference>
<evidence type="ECO:0000313" key="5">
    <source>
        <dbReference type="EMBL" id="PJE37705.1"/>
    </source>
</evidence>
<evidence type="ECO:0000259" key="4">
    <source>
        <dbReference type="Pfam" id="PF25994"/>
    </source>
</evidence>
<keyword evidence="6" id="KW-1185">Reference proteome</keyword>
<dbReference type="OrthoDB" id="197007at2"/>
<organism evidence="5 6">
    <name type="scientific">Pseudooceanicola lipolyticus</name>
    <dbReference type="NCBI Taxonomy" id="2029104"/>
    <lineage>
        <taxon>Bacteria</taxon>
        <taxon>Pseudomonadati</taxon>
        <taxon>Pseudomonadota</taxon>
        <taxon>Alphaproteobacteria</taxon>
        <taxon>Rhodobacterales</taxon>
        <taxon>Paracoccaceae</taxon>
        <taxon>Pseudooceanicola</taxon>
    </lineage>
</organism>
<dbReference type="RefSeq" id="WP_100161553.1">
    <property type="nucleotide sequence ID" value="NZ_PGTB01000010.1"/>
</dbReference>
<dbReference type="EMBL" id="PGTB01000010">
    <property type="protein sequence ID" value="PJE37705.1"/>
    <property type="molecule type" value="Genomic_DNA"/>
</dbReference>
<evidence type="ECO:0000256" key="1">
    <source>
        <dbReference type="ARBA" id="ARBA00022729"/>
    </source>
</evidence>
<evidence type="ECO:0000313" key="6">
    <source>
        <dbReference type="Proteomes" id="UP000231553"/>
    </source>
</evidence>
<reference evidence="5 6" key="1">
    <citation type="journal article" date="2018" name="Int. J. Syst. Evol. Microbiol.">
        <title>Pseudooceanicola lipolyticus sp. nov., a marine alphaproteobacterium, reclassification of Oceanicola flagellatus as Pseudooceanicola flagellatus comb. nov. and emended description of the genus Pseudooceanicola.</title>
        <authorList>
            <person name="Huang M.-M."/>
            <person name="Guo L.-L."/>
            <person name="Wu Y.-H."/>
            <person name="Lai Q.-L."/>
            <person name="Shao Z.-Z."/>
            <person name="Wang C.-S."/>
            <person name="Wu M."/>
            <person name="Xu X.-W."/>
        </authorList>
    </citation>
    <scope>NUCLEOTIDE SEQUENCE [LARGE SCALE GENOMIC DNA]</scope>
    <source>
        <strain evidence="5 6">157</strain>
    </source>
</reference>
<dbReference type="GO" id="GO:0015159">
    <property type="term" value="F:polysaccharide transmembrane transporter activity"/>
    <property type="evidence" value="ECO:0007669"/>
    <property type="project" value="InterPro"/>
</dbReference>
<dbReference type="Gene3D" id="3.10.560.10">
    <property type="entry name" value="Outer membrane lipoprotein wza domain like"/>
    <property type="match status" value="1"/>
</dbReference>
<dbReference type="SUPFAM" id="SSF56954">
    <property type="entry name" value="Outer membrane efflux proteins (OEP)"/>
    <property type="match status" value="1"/>
</dbReference>
<dbReference type="AlphaFoldDB" id="A0A2M8J4K7"/>
<feature type="signal peptide" evidence="2">
    <location>
        <begin position="1"/>
        <end position="29"/>
    </location>
</feature>
<sequence>MTLKQLYPTTLALTCALILSLLAPSTGRAQDYLLQPGDVLSVRIIGPEVLEQAVPIEMDGFAWFPIIGEVQAAGATLRHVREQVANAYSVTSIPVSAGADSVPQLIQSSQVIVSVAKYRPIYVSGDLQQPLIIDFEPGLTLRKAVVLAGVGSAIDRTATVVLEQEEALILNLARVYARIWSLKSLLGTDTQEDYDNILVADTEDIRAIVEIERSLITARTEEYERQKRTIANNIIRNKVRLAALLKQKANEEEGLKLDEQVVRDLRKLAEQGLTVTSKLAEVRRAAITSAGSVLQLGSAIEDVRADLSLLEAEAESLGDSARSEAWSELSGAIGTVHEIRADLASLRAVRAASNLDRKQVMAVITRRGEPLAPVDLALDDRDLYPGDQVDILLTFLKESQS</sequence>
<dbReference type="InterPro" id="IPR049712">
    <property type="entry name" value="Poly_export"/>
</dbReference>
<dbReference type="PANTHER" id="PTHR33619:SF3">
    <property type="entry name" value="POLYSACCHARIDE EXPORT PROTEIN GFCE-RELATED"/>
    <property type="match status" value="1"/>
</dbReference>
<feature type="domain" description="AprE-like long alpha-helical hairpin" evidence="4">
    <location>
        <begin position="199"/>
        <end position="347"/>
    </location>
</feature>
<name>A0A2M8J4K7_9RHOB</name>
<evidence type="ECO:0000259" key="3">
    <source>
        <dbReference type="Pfam" id="PF02563"/>
    </source>
</evidence>
<keyword evidence="1 2" id="KW-0732">Signal</keyword>
<feature type="chain" id="PRO_5014825004" description="Soluble ligand binding domain-containing protein" evidence="2">
    <location>
        <begin position="30"/>
        <end position="401"/>
    </location>
</feature>
<evidence type="ECO:0000256" key="2">
    <source>
        <dbReference type="SAM" id="SignalP"/>
    </source>
</evidence>
<dbReference type="InterPro" id="IPR058781">
    <property type="entry name" value="HH_AprE-like"/>
</dbReference>
<dbReference type="Pfam" id="PF25994">
    <property type="entry name" value="HH_AprE"/>
    <property type="match status" value="1"/>
</dbReference>